<dbReference type="AlphaFoldDB" id="A0AAV4ECD1"/>
<reference evidence="2 3" key="1">
    <citation type="journal article" date="2021" name="Elife">
        <title>Chloroplast acquisition without the gene transfer in kleptoplastic sea slugs, Plakobranchus ocellatus.</title>
        <authorList>
            <person name="Maeda T."/>
            <person name="Takahashi S."/>
            <person name="Yoshida T."/>
            <person name="Shimamura S."/>
            <person name="Takaki Y."/>
            <person name="Nagai Y."/>
            <person name="Toyoda A."/>
            <person name="Suzuki Y."/>
            <person name="Arimoto A."/>
            <person name="Ishii H."/>
            <person name="Satoh N."/>
            <person name="Nishiyama T."/>
            <person name="Hasebe M."/>
            <person name="Maruyama T."/>
            <person name="Minagawa J."/>
            <person name="Obokata J."/>
            <person name="Shigenobu S."/>
        </authorList>
    </citation>
    <scope>NUCLEOTIDE SEQUENCE [LARGE SCALE GENOMIC DNA]</scope>
</reference>
<feature type="compositionally biased region" description="Basic residues" evidence="1">
    <location>
        <begin position="1"/>
        <end position="12"/>
    </location>
</feature>
<sequence length="96" mass="10718">MSSCRRKKKHQLPQKPSPSVKHPDRVGRLRGLLGPQRTFPLPSDPRKLGDGFIGTLRPGTNKIVSLGSRKSFSSSKQEVLTRRRVETVSAELDTEI</sequence>
<evidence type="ECO:0000313" key="3">
    <source>
        <dbReference type="Proteomes" id="UP000762676"/>
    </source>
</evidence>
<name>A0AAV4ECD1_9GAST</name>
<accession>A0AAV4ECD1</accession>
<dbReference type="Proteomes" id="UP000762676">
    <property type="component" value="Unassembled WGS sequence"/>
</dbReference>
<dbReference type="EMBL" id="BMAT01003598">
    <property type="protein sequence ID" value="GFR58352.1"/>
    <property type="molecule type" value="Genomic_DNA"/>
</dbReference>
<comment type="caution">
    <text evidence="2">The sequence shown here is derived from an EMBL/GenBank/DDBJ whole genome shotgun (WGS) entry which is preliminary data.</text>
</comment>
<gene>
    <name evidence="2" type="ORF">ElyMa_001766800</name>
</gene>
<keyword evidence="3" id="KW-1185">Reference proteome</keyword>
<evidence type="ECO:0000313" key="2">
    <source>
        <dbReference type="EMBL" id="GFR58352.1"/>
    </source>
</evidence>
<organism evidence="2 3">
    <name type="scientific">Elysia marginata</name>
    <dbReference type="NCBI Taxonomy" id="1093978"/>
    <lineage>
        <taxon>Eukaryota</taxon>
        <taxon>Metazoa</taxon>
        <taxon>Spiralia</taxon>
        <taxon>Lophotrochozoa</taxon>
        <taxon>Mollusca</taxon>
        <taxon>Gastropoda</taxon>
        <taxon>Heterobranchia</taxon>
        <taxon>Euthyneura</taxon>
        <taxon>Panpulmonata</taxon>
        <taxon>Sacoglossa</taxon>
        <taxon>Placobranchoidea</taxon>
        <taxon>Plakobranchidae</taxon>
        <taxon>Elysia</taxon>
    </lineage>
</organism>
<protein>
    <submittedName>
        <fullName evidence="2">Uncharacterized protein</fullName>
    </submittedName>
</protein>
<evidence type="ECO:0000256" key="1">
    <source>
        <dbReference type="SAM" id="MobiDB-lite"/>
    </source>
</evidence>
<proteinExistence type="predicted"/>
<feature type="region of interest" description="Disordered" evidence="1">
    <location>
        <begin position="1"/>
        <end position="48"/>
    </location>
</feature>